<dbReference type="STRING" id="658196.A0A397S097"/>
<evidence type="ECO:0008006" key="3">
    <source>
        <dbReference type="Google" id="ProtNLM"/>
    </source>
</evidence>
<reference evidence="1 2" key="1">
    <citation type="submission" date="2018-06" db="EMBL/GenBank/DDBJ databases">
        <title>Comparative genomics reveals the genomic features of Rhizophagus irregularis, R. cerebriforme, R. diaphanum and Gigaspora rosea, and their symbiotic lifestyle signature.</title>
        <authorList>
            <person name="Morin E."/>
            <person name="San Clemente H."/>
            <person name="Chen E.C.H."/>
            <person name="De La Providencia I."/>
            <person name="Hainaut M."/>
            <person name="Kuo A."/>
            <person name="Kohler A."/>
            <person name="Murat C."/>
            <person name="Tang N."/>
            <person name="Roy S."/>
            <person name="Loubradou J."/>
            <person name="Henrissat B."/>
            <person name="Grigoriev I.V."/>
            <person name="Corradi N."/>
            <person name="Roux C."/>
            <person name="Martin F.M."/>
        </authorList>
    </citation>
    <scope>NUCLEOTIDE SEQUENCE [LARGE SCALE GENOMIC DNA]</scope>
    <source>
        <strain evidence="1 2">DAOM 227022</strain>
    </source>
</reference>
<dbReference type="OrthoDB" id="10671143at2759"/>
<sequence>MTRENGRGLYGEKDDGQDFISNHLAFMDDINIMANNEKDIITDDNKIKSWKQICNENNRSAKGRILNWYIEVRKILTDNNQDNKLMENEFSKEVSEEMKKINDRMIEIDEIWGSYKTISECIKDEFIENKLMGNIKEDIIRIEVNSGNVECSLIILLVLMIGLTEKNNETIVIESTGASEIYKIMEKIENIKNNVTLRRKWKIQNIIYIDRLLKITEKSNIFWSLIEVKKEKPSKKNGEKDKLKSEIIDINDIEETLPLIRYRLYWNRNLVNGKIRETIKKYNKLKYIGEWLTLKVNKNIMENINTNEVDWEKTIANILNKKEGGWDITSEKDSKDRIYNIKNLIEQLPTYSIMEKRNKDIYQSKCPRCKREDETWMHLWQCEQNETTIVAIIQKEINDQIKALQEENIKINEQRWRERILTILTKRSKLIDSGYIYHEIIKGIFNRQLYEMESIREIKVKMERLITNIARSAREKIWIKRCDHVIELEKKIRSDKRKTSKNQGLTEEERNKITVEKYKKNIIINQLVNRWMGIIIETNHRHSDIWYKTNIIDIVNSLYRNY</sequence>
<evidence type="ECO:0000313" key="1">
    <source>
        <dbReference type="EMBL" id="RIA79910.1"/>
    </source>
</evidence>
<dbReference type="AlphaFoldDB" id="A0A397S097"/>
<protein>
    <recommendedName>
        <fullName evidence="3">Reverse transcriptase domain-containing protein</fullName>
    </recommendedName>
</protein>
<evidence type="ECO:0000313" key="2">
    <source>
        <dbReference type="Proteomes" id="UP000265703"/>
    </source>
</evidence>
<dbReference type="EMBL" id="QKYT01001100">
    <property type="protein sequence ID" value="RIA79910.1"/>
    <property type="molecule type" value="Genomic_DNA"/>
</dbReference>
<comment type="caution">
    <text evidence="1">The sequence shown here is derived from an EMBL/GenBank/DDBJ whole genome shotgun (WGS) entry which is preliminary data.</text>
</comment>
<organism evidence="1 2">
    <name type="scientific">Glomus cerebriforme</name>
    <dbReference type="NCBI Taxonomy" id="658196"/>
    <lineage>
        <taxon>Eukaryota</taxon>
        <taxon>Fungi</taxon>
        <taxon>Fungi incertae sedis</taxon>
        <taxon>Mucoromycota</taxon>
        <taxon>Glomeromycotina</taxon>
        <taxon>Glomeromycetes</taxon>
        <taxon>Glomerales</taxon>
        <taxon>Glomeraceae</taxon>
        <taxon>Glomus</taxon>
    </lineage>
</organism>
<dbReference type="Proteomes" id="UP000265703">
    <property type="component" value="Unassembled WGS sequence"/>
</dbReference>
<gene>
    <name evidence="1" type="ORF">C1645_839658</name>
</gene>
<proteinExistence type="predicted"/>
<keyword evidence="2" id="KW-1185">Reference proteome</keyword>
<accession>A0A397S097</accession>
<name>A0A397S097_9GLOM</name>